<dbReference type="Proteomes" id="UP000192727">
    <property type="component" value="Chromosome"/>
</dbReference>
<dbReference type="EMBL" id="CP020557">
    <property type="protein sequence ID" value="ARF68538.1"/>
    <property type="molecule type" value="Genomic_DNA"/>
</dbReference>
<organism evidence="1 2">
    <name type="scientific">Paenibacillus larvae subsp. pulvifaciens</name>
    <dbReference type="NCBI Taxonomy" id="1477"/>
    <lineage>
        <taxon>Bacteria</taxon>
        <taxon>Bacillati</taxon>
        <taxon>Bacillota</taxon>
        <taxon>Bacilli</taxon>
        <taxon>Bacillales</taxon>
        <taxon>Paenibacillaceae</taxon>
        <taxon>Paenibacillus</taxon>
    </lineage>
</organism>
<protein>
    <submittedName>
        <fullName evidence="1">Uncharacterized protein</fullName>
    </submittedName>
</protein>
<proteinExistence type="predicted"/>
<gene>
    <name evidence="1" type="ORF">B7C51_13060</name>
</gene>
<evidence type="ECO:0000313" key="1">
    <source>
        <dbReference type="EMBL" id="ARF68538.1"/>
    </source>
</evidence>
<evidence type="ECO:0000313" key="2">
    <source>
        <dbReference type="Proteomes" id="UP000192727"/>
    </source>
</evidence>
<reference evidence="1 2" key="1">
    <citation type="submission" date="2017-03" db="EMBL/GenBank/DDBJ databases">
        <title>Paenibacillus larvae genome sequencing.</title>
        <authorList>
            <person name="Dingman D.W."/>
        </authorList>
    </citation>
    <scope>NUCLEOTIDE SEQUENCE [LARGE SCALE GENOMIC DNA]</scope>
    <source>
        <strain evidence="1 2">SAG 10367</strain>
    </source>
</reference>
<name>A0A1U9YP15_9BACL</name>
<dbReference type="AlphaFoldDB" id="A0A1U9YP15"/>
<accession>A0A1U9YP15</accession>
<sequence length="66" mass="8068">MYDNGQPLLQDCHFQDHIEAEVPVQVYYQNSHKDIGFVRYYTTNFIKINNTYYNRHRFTFISRPGY</sequence>